<protein>
    <recommendedName>
        <fullName evidence="2 8">GTPase Era</fullName>
    </recommendedName>
</protein>
<dbReference type="CDD" id="cd22534">
    <property type="entry name" value="KH-II_Era"/>
    <property type="match status" value="1"/>
</dbReference>
<dbReference type="SUPFAM" id="SSF54814">
    <property type="entry name" value="Prokaryotic type KH domain (KH-domain type II)"/>
    <property type="match status" value="1"/>
</dbReference>
<dbReference type="GO" id="GO:0005829">
    <property type="term" value="C:cytosol"/>
    <property type="evidence" value="ECO:0007669"/>
    <property type="project" value="TreeGrafter"/>
</dbReference>
<dbReference type="Pfam" id="PF07650">
    <property type="entry name" value="KH_2"/>
    <property type="match status" value="1"/>
</dbReference>
<evidence type="ECO:0000256" key="7">
    <source>
        <dbReference type="ARBA" id="ARBA00023136"/>
    </source>
</evidence>
<dbReference type="Gene3D" id="3.40.50.300">
    <property type="entry name" value="P-loop containing nucleotide triphosphate hydrolases"/>
    <property type="match status" value="1"/>
</dbReference>
<evidence type="ECO:0000256" key="10">
    <source>
        <dbReference type="RuleBase" id="RU003761"/>
    </source>
</evidence>
<feature type="region of interest" description="G3" evidence="9">
    <location>
        <begin position="62"/>
        <end position="65"/>
    </location>
</feature>
<evidence type="ECO:0000256" key="1">
    <source>
        <dbReference type="ARBA" id="ARBA00007921"/>
    </source>
</evidence>
<dbReference type="NCBIfam" id="TIGR00231">
    <property type="entry name" value="small_GTP"/>
    <property type="match status" value="1"/>
</dbReference>
<dbReference type="GO" id="GO:0005886">
    <property type="term" value="C:plasma membrane"/>
    <property type="evidence" value="ECO:0007669"/>
    <property type="project" value="UniProtKB-SubCell"/>
</dbReference>
<feature type="region of interest" description="G5" evidence="9">
    <location>
        <begin position="153"/>
        <end position="155"/>
    </location>
</feature>
<comment type="subunit">
    <text evidence="8">Monomer.</text>
</comment>
<evidence type="ECO:0000256" key="9">
    <source>
        <dbReference type="PROSITE-ProRule" id="PRU01050"/>
    </source>
</evidence>
<keyword evidence="4 8" id="KW-0547">Nucleotide-binding</keyword>
<dbReference type="GO" id="GO:0070181">
    <property type="term" value="F:small ribosomal subunit rRNA binding"/>
    <property type="evidence" value="ECO:0007669"/>
    <property type="project" value="UniProtKB-UniRule"/>
</dbReference>
<dbReference type="FunFam" id="3.30.300.20:FF:000003">
    <property type="entry name" value="GTPase Era"/>
    <property type="match status" value="1"/>
</dbReference>
<dbReference type="GO" id="GO:0005525">
    <property type="term" value="F:GTP binding"/>
    <property type="evidence" value="ECO:0007669"/>
    <property type="project" value="UniProtKB-UniRule"/>
</dbReference>
<sequence>MAKTKFKSGFVAIVGRPNVGKSTLMNHVIGQKIAIMSDKPQTTRNKIHGVYTTDDMQIVFLDTPGIHKRQSKLGDYMNTTALNTLGEVEAVLFLVDASEGLGGGDRFIIERLKDIKTPVILVMNKIDRIEPEQLLPMIEQYRDLYDFAEIVPISAMLGNNVTTLLEQIGKYLPEGPQYYPEDQITDHPEQFVCAELIREKILHLTREEVPHSIAVTIEDMRVEDNGIVHISAVIFVERDSQKGIIIGKQGGLLKEVGKQARQDIQNLLGSKIFLELWVKVKKDWRNQERILKDLGFHRDA</sequence>
<dbReference type="Proteomes" id="UP000273145">
    <property type="component" value="Chromosome"/>
</dbReference>
<evidence type="ECO:0000313" key="14">
    <source>
        <dbReference type="Proteomes" id="UP000273145"/>
    </source>
</evidence>
<feature type="binding site" evidence="8">
    <location>
        <begin position="124"/>
        <end position="127"/>
    </location>
    <ligand>
        <name>GTP</name>
        <dbReference type="ChEBI" id="CHEBI:37565"/>
    </ligand>
</feature>
<feature type="region of interest" description="G2" evidence="9">
    <location>
        <begin position="41"/>
        <end position="45"/>
    </location>
</feature>
<dbReference type="FunFam" id="3.40.50.300:FF:000094">
    <property type="entry name" value="GTPase Era"/>
    <property type="match status" value="1"/>
</dbReference>
<dbReference type="GO" id="GO:0043024">
    <property type="term" value="F:ribosomal small subunit binding"/>
    <property type="evidence" value="ECO:0007669"/>
    <property type="project" value="TreeGrafter"/>
</dbReference>
<dbReference type="PROSITE" id="PS51713">
    <property type="entry name" value="G_ERA"/>
    <property type="match status" value="1"/>
</dbReference>
<dbReference type="RefSeq" id="WP_125082888.1">
    <property type="nucleotide sequence ID" value="NZ_CP034248.1"/>
</dbReference>
<dbReference type="InterPro" id="IPR005225">
    <property type="entry name" value="Small_GTP-bd"/>
</dbReference>
<accession>A0A3Q8S4Y9</accession>
<dbReference type="CDD" id="cd04163">
    <property type="entry name" value="Era"/>
    <property type="match status" value="1"/>
</dbReference>
<feature type="binding site" evidence="8">
    <location>
        <begin position="62"/>
        <end position="66"/>
    </location>
    <ligand>
        <name>GTP</name>
        <dbReference type="ChEBI" id="CHEBI:37565"/>
    </ligand>
</feature>
<keyword evidence="8" id="KW-0699">rRNA-binding</keyword>
<feature type="domain" description="Era-type G" evidence="12">
    <location>
        <begin position="7"/>
        <end position="174"/>
    </location>
</feature>
<keyword evidence="3 8" id="KW-0690">Ribosome biogenesis</keyword>
<dbReference type="PANTHER" id="PTHR42698">
    <property type="entry name" value="GTPASE ERA"/>
    <property type="match status" value="1"/>
</dbReference>
<evidence type="ECO:0000256" key="5">
    <source>
        <dbReference type="ARBA" id="ARBA00022884"/>
    </source>
</evidence>
<keyword evidence="8" id="KW-0963">Cytoplasm</keyword>
<evidence type="ECO:0000313" key="13">
    <source>
        <dbReference type="EMBL" id="AZK46843.1"/>
    </source>
</evidence>
<dbReference type="InterPro" id="IPR004044">
    <property type="entry name" value="KH_dom_type_2"/>
</dbReference>
<dbReference type="InterPro" id="IPR027417">
    <property type="entry name" value="P-loop_NTPase"/>
</dbReference>
<dbReference type="GO" id="GO:0000028">
    <property type="term" value="P:ribosomal small subunit assembly"/>
    <property type="evidence" value="ECO:0007669"/>
    <property type="project" value="TreeGrafter"/>
</dbReference>
<name>A0A3Q8S4Y9_9BACL</name>
<evidence type="ECO:0000256" key="6">
    <source>
        <dbReference type="ARBA" id="ARBA00023134"/>
    </source>
</evidence>
<evidence type="ECO:0000256" key="3">
    <source>
        <dbReference type="ARBA" id="ARBA00022517"/>
    </source>
</evidence>
<dbReference type="KEGG" id="plen:EIM92_12345"/>
<dbReference type="AlphaFoldDB" id="A0A3Q8S4Y9"/>
<keyword evidence="14" id="KW-1185">Reference proteome</keyword>
<dbReference type="InterPro" id="IPR030388">
    <property type="entry name" value="G_ERA_dom"/>
</dbReference>
<evidence type="ECO:0000259" key="11">
    <source>
        <dbReference type="PROSITE" id="PS50823"/>
    </source>
</evidence>
<dbReference type="GO" id="GO:0003924">
    <property type="term" value="F:GTPase activity"/>
    <property type="evidence" value="ECO:0007669"/>
    <property type="project" value="UniProtKB-UniRule"/>
</dbReference>
<gene>
    <name evidence="8" type="primary">era</name>
    <name evidence="13" type="ORF">EIM92_12345</name>
</gene>
<organism evidence="13 14">
    <name type="scientific">Paenibacillus lentus</name>
    <dbReference type="NCBI Taxonomy" id="1338368"/>
    <lineage>
        <taxon>Bacteria</taxon>
        <taxon>Bacillati</taxon>
        <taxon>Bacillota</taxon>
        <taxon>Bacilli</taxon>
        <taxon>Bacillales</taxon>
        <taxon>Paenibacillaceae</taxon>
        <taxon>Paenibacillus</taxon>
    </lineage>
</organism>
<keyword evidence="5 8" id="KW-0694">RNA-binding</keyword>
<comment type="subcellular location">
    <subcellularLocation>
        <location evidence="8">Cytoplasm</location>
    </subcellularLocation>
    <subcellularLocation>
        <location evidence="8">Cell membrane</location>
        <topology evidence="8">Peripheral membrane protein</topology>
    </subcellularLocation>
</comment>
<dbReference type="InterPro" id="IPR015946">
    <property type="entry name" value="KH_dom-like_a/b"/>
</dbReference>
<dbReference type="InterPro" id="IPR005662">
    <property type="entry name" value="GTPase_Era-like"/>
</dbReference>
<comment type="function">
    <text evidence="8">An essential GTPase that binds both GDP and GTP, with rapid nucleotide exchange. Plays a role in 16S rRNA processing and 30S ribosomal subunit biogenesis and possibly also in cell cycle regulation and energy metabolism.</text>
</comment>
<reference evidence="13 14" key="1">
    <citation type="submission" date="2018-11" db="EMBL/GenBank/DDBJ databases">
        <title>Genome sequencing of Paenibacillus lentus DSM25539(T).</title>
        <authorList>
            <person name="Kook J.-K."/>
            <person name="Park S.-N."/>
            <person name="Lim Y.K."/>
        </authorList>
    </citation>
    <scope>NUCLEOTIDE SEQUENCE [LARGE SCALE GENOMIC DNA]</scope>
    <source>
        <strain evidence="13 14">DSM 25539</strain>
    </source>
</reference>
<dbReference type="OrthoDB" id="9805918at2"/>
<evidence type="ECO:0000256" key="2">
    <source>
        <dbReference type="ARBA" id="ARBA00020484"/>
    </source>
</evidence>
<evidence type="ECO:0000256" key="4">
    <source>
        <dbReference type="ARBA" id="ARBA00022741"/>
    </source>
</evidence>
<comment type="similarity">
    <text evidence="1 8 9 10">Belongs to the TRAFAC class TrmE-Era-EngA-EngB-Septin-like GTPase superfamily. Era GTPase family.</text>
</comment>
<dbReference type="PROSITE" id="PS50823">
    <property type="entry name" value="KH_TYPE_2"/>
    <property type="match status" value="1"/>
</dbReference>
<dbReference type="NCBIfam" id="TIGR00436">
    <property type="entry name" value="era"/>
    <property type="match status" value="1"/>
</dbReference>
<dbReference type="InterPro" id="IPR006073">
    <property type="entry name" value="GTP-bd"/>
</dbReference>
<dbReference type="Gene3D" id="3.30.300.20">
    <property type="match status" value="1"/>
</dbReference>
<feature type="region of interest" description="G4" evidence="9">
    <location>
        <begin position="124"/>
        <end position="127"/>
    </location>
</feature>
<dbReference type="HAMAP" id="MF_00367">
    <property type="entry name" value="GTPase_Era"/>
    <property type="match status" value="1"/>
</dbReference>
<dbReference type="InterPro" id="IPR009019">
    <property type="entry name" value="KH_sf_prok-type"/>
</dbReference>
<dbReference type="NCBIfam" id="NF000908">
    <property type="entry name" value="PRK00089.1"/>
    <property type="match status" value="1"/>
</dbReference>
<keyword evidence="7 8" id="KW-0472">Membrane</keyword>
<keyword evidence="8" id="KW-1003">Cell membrane</keyword>
<evidence type="ECO:0000259" key="12">
    <source>
        <dbReference type="PROSITE" id="PS51713"/>
    </source>
</evidence>
<feature type="region of interest" description="G1" evidence="9">
    <location>
        <begin position="15"/>
        <end position="22"/>
    </location>
</feature>
<keyword evidence="6 8" id="KW-0342">GTP-binding</keyword>
<feature type="domain" description="KH type-2" evidence="11">
    <location>
        <begin position="205"/>
        <end position="282"/>
    </location>
</feature>
<dbReference type="PANTHER" id="PTHR42698:SF1">
    <property type="entry name" value="GTPASE ERA, MITOCHONDRIAL"/>
    <property type="match status" value="1"/>
</dbReference>
<dbReference type="PRINTS" id="PR00326">
    <property type="entry name" value="GTP1OBG"/>
</dbReference>
<dbReference type="SUPFAM" id="SSF52540">
    <property type="entry name" value="P-loop containing nucleoside triphosphate hydrolases"/>
    <property type="match status" value="1"/>
</dbReference>
<feature type="binding site" evidence="8">
    <location>
        <begin position="15"/>
        <end position="22"/>
    </location>
    <ligand>
        <name>GTP</name>
        <dbReference type="ChEBI" id="CHEBI:37565"/>
    </ligand>
</feature>
<evidence type="ECO:0000256" key="8">
    <source>
        <dbReference type="HAMAP-Rule" id="MF_00367"/>
    </source>
</evidence>
<proteinExistence type="inferred from homology"/>
<dbReference type="Pfam" id="PF01926">
    <property type="entry name" value="MMR_HSR1"/>
    <property type="match status" value="1"/>
</dbReference>
<dbReference type="EMBL" id="CP034248">
    <property type="protein sequence ID" value="AZK46843.1"/>
    <property type="molecule type" value="Genomic_DNA"/>
</dbReference>